<evidence type="ECO:0008006" key="5">
    <source>
        <dbReference type="Google" id="ProtNLM"/>
    </source>
</evidence>
<feature type="compositionally biased region" description="Basic and acidic residues" evidence="2">
    <location>
        <begin position="191"/>
        <end position="200"/>
    </location>
</feature>
<organism evidence="3 4">
    <name type="scientific">Phytophthora boehmeriae</name>
    <dbReference type="NCBI Taxonomy" id="109152"/>
    <lineage>
        <taxon>Eukaryota</taxon>
        <taxon>Sar</taxon>
        <taxon>Stramenopiles</taxon>
        <taxon>Oomycota</taxon>
        <taxon>Peronosporomycetes</taxon>
        <taxon>Peronosporales</taxon>
        <taxon>Peronosporaceae</taxon>
        <taxon>Phytophthora</taxon>
    </lineage>
</organism>
<keyword evidence="4" id="KW-1185">Reference proteome</keyword>
<feature type="compositionally biased region" description="Basic residues" evidence="2">
    <location>
        <begin position="124"/>
        <end position="133"/>
    </location>
</feature>
<evidence type="ECO:0000256" key="2">
    <source>
        <dbReference type="SAM" id="MobiDB-lite"/>
    </source>
</evidence>
<feature type="region of interest" description="Disordered" evidence="2">
    <location>
        <begin position="105"/>
        <end position="147"/>
    </location>
</feature>
<dbReference type="AlphaFoldDB" id="A0A8T1WT20"/>
<sequence length="535" mass="58901">MNTFQLEDPSSSLALEEALAFVDTCELGSDEESTNRDQELDALLADVQNSDFFAPDMIMEPLKPLEPLQPPIGQFTGLMMDAEAAESDSSLENALAVLSTNSDEVISDGSPMGQNQSDTASAAKKTKKMKRARAPSPVRGASGAASAAGTAVNAVGAAGDALIKKPTKKRVRRQREELLYLRVKVKEMESSLQQLKEKETQNPAKNSPNSSPSNGQPAAGKSLLASVWESLANRQYKDRERAEQENRKLKSTLEGQIKLAKCLEKILEDQPDGDMLAAPVRPQQTKLLTMAFSSDPKGVHAELRAEIDAGFAEFDATYDPSKFKVIEKEKFDVKATSSLENGIAIQFIGYKRVPFCQEVAARGMWRFASCEAPKRQAYFYDEHETTSANTVSRTFGQKIESDNASLDYRSESMMQCRKRGDRVVIMSRGVAKPVKFSEAPVNGIRFRENGFLVIEKASSTDKSSKGKWATISSYLELRPIFDDDASDQDFTVGALTNFVIDSFHRNMHVGEDLVAGIMLEEAQKFATQPSTTPWQ</sequence>
<dbReference type="PANTHER" id="PTHR35796:SF3">
    <property type="entry name" value="BHLH DOMAIN-CONTAINING PROTEIN"/>
    <property type="match status" value="1"/>
</dbReference>
<dbReference type="PANTHER" id="PTHR35796">
    <property type="entry name" value="HYPOTHETICAL CYTOSOLIC PROTEIN"/>
    <property type="match status" value="1"/>
</dbReference>
<reference evidence="3" key="1">
    <citation type="submission" date="2021-02" db="EMBL/GenBank/DDBJ databases">
        <authorList>
            <person name="Palmer J.M."/>
        </authorList>
    </citation>
    <scope>NUCLEOTIDE SEQUENCE</scope>
    <source>
        <strain evidence="3">SCRP23</strain>
    </source>
</reference>
<evidence type="ECO:0000256" key="1">
    <source>
        <dbReference type="SAM" id="Coils"/>
    </source>
</evidence>
<dbReference type="EMBL" id="JAGDFL010000189">
    <property type="protein sequence ID" value="KAG7395774.1"/>
    <property type="molecule type" value="Genomic_DNA"/>
</dbReference>
<evidence type="ECO:0000313" key="4">
    <source>
        <dbReference type="Proteomes" id="UP000693981"/>
    </source>
</evidence>
<keyword evidence="1" id="KW-0175">Coiled coil</keyword>
<feature type="coiled-coil region" evidence="1">
    <location>
        <begin position="232"/>
        <end position="259"/>
    </location>
</feature>
<protein>
    <recommendedName>
        <fullName evidence="5">M96 mating-specific protein family</fullName>
    </recommendedName>
</protein>
<name>A0A8T1WT20_9STRA</name>
<comment type="caution">
    <text evidence="3">The sequence shown here is derived from an EMBL/GenBank/DDBJ whole genome shotgun (WGS) entry which is preliminary data.</text>
</comment>
<proteinExistence type="predicted"/>
<evidence type="ECO:0000313" key="3">
    <source>
        <dbReference type="EMBL" id="KAG7395774.1"/>
    </source>
</evidence>
<gene>
    <name evidence="3" type="ORF">PHYBOEH_003209</name>
</gene>
<accession>A0A8T1WT20</accession>
<feature type="region of interest" description="Disordered" evidence="2">
    <location>
        <begin position="191"/>
        <end position="220"/>
    </location>
</feature>
<dbReference type="OrthoDB" id="73664at2759"/>
<feature type="compositionally biased region" description="Low complexity" evidence="2">
    <location>
        <begin position="202"/>
        <end position="219"/>
    </location>
</feature>
<dbReference type="Proteomes" id="UP000693981">
    <property type="component" value="Unassembled WGS sequence"/>
</dbReference>
<feature type="compositionally biased region" description="Low complexity" evidence="2">
    <location>
        <begin position="134"/>
        <end position="147"/>
    </location>
</feature>